<dbReference type="STRING" id="151549.A0A4C1SMF7"/>
<dbReference type="Pfam" id="PF05380">
    <property type="entry name" value="Peptidase_A17"/>
    <property type="match status" value="1"/>
</dbReference>
<accession>A0A4C1SMF7</accession>
<evidence type="ECO:0000313" key="1">
    <source>
        <dbReference type="EMBL" id="GBP03154.1"/>
    </source>
</evidence>
<dbReference type="EMBL" id="BGZK01003627">
    <property type="protein sequence ID" value="GBP03154.1"/>
    <property type="molecule type" value="Genomic_DNA"/>
</dbReference>
<dbReference type="InterPro" id="IPR013083">
    <property type="entry name" value="Znf_RING/FYVE/PHD"/>
</dbReference>
<protein>
    <recommendedName>
        <fullName evidence="3">PHD-type domain-containing protein</fullName>
    </recommendedName>
</protein>
<gene>
    <name evidence="1" type="ORF">EVAR_100638_1</name>
</gene>
<dbReference type="SUPFAM" id="SSF57903">
    <property type="entry name" value="FYVE/PHD zinc finger"/>
    <property type="match status" value="1"/>
</dbReference>
<dbReference type="OrthoDB" id="8036689at2759"/>
<sequence>MAGARKRDEGCCCIMCEEVDKEYMVQCDACDEWCHYDCEGSASPPMASYGTPPEIRIDPKSTDMHQRSGGPPINISTSPHVAAAAWTGLSGFDIMSQYEANNVCQGSTGILTTYATATTSACQETWRSGINWDDELTTELAKVALLEGKLRSNNMPESSGTLLYSFKNYTRNSISIIIVMAKSKVAPLKPISIPRLELQAAVLGDDNQYHGKISGNKCMPISSCHWWSDSKTVLQWLRMDSRKLQQCVMHRVSEIQEASNIQNWRCIPSKMNPADFVTKNNKNENRVRVLVNGPGKWPQCSNLILLMWKK</sequence>
<dbReference type="AlphaFoldDB" id="A0A4C1SMF7"/>
<evidence type="ECO:0000313" key="2">
    <source>
        <dbReference type="Proteomes" id="UP000299102"/>
    </source>
</evidence>
<name>A0A4C1SMF7_EUMVA</name>
<dbReference type="Proteomes" id="UP000299102">
    <property type="component" value="Unassembled WGS sequence"/>
</dbReference>
<keyword evidence="2" id="KW-1185">Reference proteome</keyword>
<dbReference type="InterPro" id="IPR008042">
    <property type="entry name" value="Retrotrans_Pao"/>
</dbReference>
<dbReference type="Gene3D" id="3.30.40.10">
    <property type="entry name" value="Zinc/RING finger domain, C3HC4 (zinc finger)"/>
    <property type="match status" value="1"/>
</dbReference>
<dbReference type="PANTHER" id="PTHR47331">
    <property type="entry name" value="PHD-TYPE DOMAIN-CONTAINING PROTEIN"/>
    <property type="match status" value="1"/>
</dbReference>
<reference evidence="1 2" key="1">
    <citation type="journal article" date="2019" name="Commun. Biol.">
        <title>The bagworm genome reveals a unique fibroin gene that provides high tensile strength.</title>
        <authorList>
            <person name="Kono N."/>
            <person name="Nakamura H."/>
            <person name="Ohtoshi R."/>
            <person name="Tomita M."/>
            <person name="Numata K."/>
            <person name="Arakawa K."/>
        </authorList>
    </citation>
    <scope>NUCLEOTIDE SEQUENCE [LARGE SCALE GENOMIC DNA]</scope>
</reference>
<comment type="caution">
    <text evidence="1">The sequence shown here is derived from an EMBL/GenBank/DDBJ whole genome shotgun (WGS) entry which is preliminary data.</text>
</comment>
<organism evidence="1 2">
    <name type="scientific">Eumeta variegata</name>
    <name type="common">Bagworm moth</name>
    <name type="synonym">Eumeta japonica</name>
    <dbReference type="NCBI Taxonomy" id="151549"/>
    <lineage>
        <taxon>Eukaryota</taxon>
        <taxon>Metazoa</taxon>
        <taxon>Ecdysozoa</taxon>
        <taxon>Arthropoda</taxon>
        <taxon>Hexapoda</taxon>
        <taxon>Insecta</taxon>
        <taxon>Pterygota</taxon>
        <taxon>Neoptera</taxon>
        <taxon>Endopterygota</taxon>
        <taxon>Lepidoptera</taxon>
        <taxon>Glossata</taxon>
        <taxon>Ditrysia</taxon>
        <taxon>Tineoidea</taxon>
        <taxon>Psychidae</taxon>
        <taxon>Oiketicinae</taxon>
        <taxon>Eumeta</taxon>
    </lineage>
</organism>
<proteinExistence type="predicted"/>
<dbReference type="InterPro" id="IPR011011">
    <property type="entry name" value="Znf_FYVE_PHD"/>
</dbReference>
<dbReference type="PANTHER" id="PTHR47331:SF1">
    <property type="entry name" value="GAG-LIKE PROTEIN"/>
    <property type="match status" value="1"/>
</dbReference>
<evidence type="ECO:0008006" key="3">
    <source>
        <dbReference type="Google" id="ProtNLM"/>
    </source>
</evidence>